<dbReference type="AlphaFoldDB" id="A0A6P2D8F9"/>
<sequence length="201" mass="22431">MTESEWLACVDPMPMLEFLRARASDRQLRLLACACWRVVLPFFGRWCREAVEIAEMYADGSSTREDLLRAWQQTKKPPRTAARYDGFHAARSAIHYVELYKSQAQRSGAISPVPFPIAQTFLCDLFGNPFRPVAVGPDWFTSTAIALATGIYADKAFDHLPILADALQDAGCDSDDLLSHLRNDGPHVRGCWALDLVLGKS</sequence>
<dbReference type="RefSeq" id="WP_232069831.1">
    <property type="nucleotide sequence ID" value="NZ_LR593886.1"/>
</dbReference>
<protein>
    <recommendedName>
        <fullName evidence="3">SMI1/KNR4 family protein</fullName>
    </recommendedName>
</protein>
<evidence type="ECO:0000313" key="2">
    <source>
        <dbReference type="Proteomes" id="UP000464178"/>
    </source>
</evidence>
<dbReference type="KEGG" id="gms:SOIL9_06820"/>
<evidence type="ECO:0008006" key="3">
    <source>
        <dbReference type="Google" id="ProtNLM"/>
    </source>
</evidence>
<name>A0A6P2D8F9_9BACT</name>
<evidence type="ECO:0000313" key="1">
    <source>
        <dbReference type="EMBL" id="VTR97508.1"/>
    </source>
</evidence>
<keyword evidence="2" id="KW-1185">Reference proteome</keyword>
<organism evidence="1 2">
    <name type="scientific">Gemmata massiliana</name>
    <dbReference type="NCBI Taxonomy" id="1210884"/>
    <lineage>
        <taxon>Bacteria</taxon>
        <taxon>Pseudomonadati</taxon>
        <taxon>Planctomycetota</taxon>
        <taxon>Planctomycetia</taxon>
        <taxon>Gemmatales</taxon>
        <taxon>Gemmataceae</taxon>
        <taxon>Gemmata</taxon>
    </lineage>
</organism>
<dbReference type="EMBL" id="LR593886">
    <property type="protein sequence ID" value="VTR97508.1"/>
    <property type="molecule type" value="Genomic_DNA"/>
</dbReference>
<gene>
    <name evidence="1" type="ORF">SOIL9_06820</name>
</gene>
<accession>A0A6P2D8F9</accession>
<dbReference type="Proteomes" id="UP000464178">
    <property type="component" value="Chromosome"/>
</dbReference>
<reference evidence="1 2" key="1">
    <citation type="submission" date="2019-05" db="EMBL/GenBank/DDBJ databases">
        <authorList>
            <consortium name="Science for Life Laboratories"/>
        </authorList>
    </citation>
    <scope>NUCLEOTIDE SEQUENCE [LARGE SCALE GENOMIC DNA]</scope>
    <source>
        <strain evidence="1">Soil9</strain>
    </source>
</reference>
<proteinExistence type="predicted"/>